<dbReference type="Pfam" id="PF13155">
    <property type="entry name" value="Toprim_2"/>
    <property type="match status" value="1"/>
</dbReference>
<reference evidence="2" key="1">
    <citation type="journal article" date="2019" name="Int. J. Syst. Evol. Microbiol.">
        <title>The Global Catalogue of Microorganisms (GCM) 10K type strain sequencing project: providing services to taxonomists for standard genome sequencing and annotation.</title>
        <authorList>
            <consortium name="The Broad Institute Genomics Platform"/>
            <consortium name="The Broad Institute Genome Sequencing Center for Infectious Disease"/>
            <person name="Wu L."/>
            <person name="Ma J."/>
        </authorList>
    </citation>
    <scope>NUCLEOTIDE SEQUENCE [LARGE SCALE GENOMIC DNA]</scope>
    <source>
        <strain evidence="2">JCM 17712</strain>
    </source>
</reference>
<evidence type="ECO:0000313" key="1">
    <source>
        <dbReference type="EMBL" id="GAA4656579.1"/>
    </source>
</evidence>
<dbReference type="Gene3D" id="3.40.1360.10">
    <property type="match status" value="1"/>
</dbReference>
<evidence type="ECO:0008006" key="3">
    <source>
        <dbReference type="Google" id="ProtNLM"/>
    </source>
</evidence>
<dbReference type="SUPFAM" id="SSF56731">
    <property type="entry name" value="DNA primase core"/>
    <property type="match status" value="1"/>
</dbReference>
<sequence length="71" mass="7974">MGVSFHQWHDACEFTPDKGRLTIAMDGDDAGRKAGFTLATRAHKQSFDVFMMQAPKGTDFNNVLLSQKREL</sequence>
<dbReference type="Proteomes" id="UP001500864">
    <property type="component" value="Unassembled WGS sequence"/>
</dbReference>
<accession>A0ABP8VBI2</accession>
<evidence type="ECO:0000313" key="2">
    <source>
        <dbReference type="Proteomes" id="UP001500864"/>
    </source>
</evidence>
<keyword evidence="2" id="KW-1185">Reference proteome</keyword>
<gene>
    <name evidence="1" type="ORF">GCM10023261_18070</name>
</gene>
<organism evidence="1 2">
    <name type="scientific">Bartonella jaculi</name>
    <dbReference type="NCBI Taxonomy" id="686226"/>
    <lineage>
        <taxon>Bacteria</taxon>
        <taxon>Pseudomonadati</taxon>
        <taxon>Pseudomonadota</taxon>
        <taxon>Alphaproteobacteria</taxon>
        <taxon>Hyphomicrobiales</taxon>
        <taxon>Bartonellaceae</taxon>
        <taxon>Bartonella</taxon>
    </lineage>
</organism>
<name>A0ABP8VBI2_9HYPH</name>
<comment type="caution">
    <text evidence="1">The sequence shown here is derived from an EMBL/GenBank/DDBJ whole genome shotgun (WGS) entry which is preliminary data.</text>
</comment>
<protein>
    <recommendedName>
        <fullName evidence="3">Toprim domain-containing protein</fullName>
    </recommendedName>
</protein>
<proteinExistence type="predicted"/>
<dbReference type="EMBL" id="BAABIZ010000174">
    <property type="protein sequence ID" value="GAA4656579.1"/>
    <property type="molecule type" value="Genomic_DNA"/>
</dbReference>